<dbReference type="KEGG" id="pfla:Pflav_008860"/>
<keyword evidence="2" id="KW-1185">Reference proteome</keyword>
<name>A0A6F8XKY3_9ACTN</name>
<gene>
    <name evidence="1" type="ORF">Pflav_008860</name>
</gene>
<reference evidence="1 2" key="1">
    <citation type="submission" date="2020-03" db="EMBL/GenBank/DDBJ databases">
        <title>Whole genome shotgun sequence of Phytohabitans flavus NBRC 107702.</title>
        <authorList>
            <person name="Komaki H."/>
            <person name="Tamura T."/>
        </authorList>
    </citation>
    <scope>NUCLEOTIDE SEQUENCE [LARGE SCALE GENOMIC DNA]</scope>
    <source>
        <strain evidence="1 2">NBRC 107702</strain>
    </source>
</reference>
<reference evidence="1 2" key="2">
    <citation type="submission" date="2020-03" db="EMBL/GenBank/DDBJ databases">
        <authorList>
            <person name="Ichikawa N."/>
            <person name="Kimura A."/>
            <person name="Kitahashi Y."/>
            <person name="Uohara A."/>
        </authorList>
    </citation>
    <scope>NUCLEOTIDE SEQUENCE [LARGE SCALE GENOMIC DNA]</scope>
    <source>
        <strain evidence="1 2">NBRC 107702</strain>
    </source>
</reference>
<protein>
    <submittedName>
        <fullName evidence="1">Uncharacterized protein</fullName>
    </submittedName>
</protein>
<proteinExistence type="predicted"/>
<dbReference type="EMBL" id="AP022870">
    <property type="protein sequence ID" value="BCB74476.1"/>
    <property type="molecule type" value="Genomic_DNA"/>
</dbReference>
<evidence type="ECO:0000313" key="1">
    <source>
        <dbReference type="EMBL" id="BCB74476.1"/>
    </source>
</evidence>
<organism evidence="1 2">
    <name type="scientific">Phytohabitans flavus</name>
    <dbReference type="NCBI Taxonomy" id="1076124"/>
    <lineage>
        <taxon>Bacteria</taxon>
        <taxon>Bacillati</taxon>
        <taxon>Actinomycetota</taxon>
        <taxon>Actinomycetes</taxon>
        <taxon>Micromonosporales</taxon>
        <taxon>Micromonosporaceae</taxon>
    </lineage>
</organism>
<dbReference type="AlphaFoldDB" id="A0A6F8XKY3"/>
<sequence>MAALSEEWRGIVARAKHVAAAEGQDLVSGWESALASLAFETAGLKAQGRWRSGPRTLLAAMGLEGRGLTLVAGLAWMWY</sequence>
<accession>A0A6F8XKY3</accession>
<evidence type="ECO:0000313" key="2">
    <source>
        <dbReference type="Proteomes" id="UP000502508"/>
    </source>
</evidence>
<dbReference type="Proteomes" id="UP000502508">
    <property type="component" value="Chromosome"/>
</dbReference>